<protein>
    <submittedName>
        <fullName evidence="6">Aldehyde dehydrogenase family protein</fullName>
    </submittedName>
</protein>
<evidence type="ECO:0000256" key="1">
    <source>
        <dbReference type="ARBA" id="ARBA00009986"/>
    </source>
</evidence>
<dbReference type="Gene3D" id="3.40.309.10">
    <property type="entry name" value="Aldehyde Dehydrogenase, Chain A, domain 2"/>
    <property type="match status" value="1"/>
</dbReference>
<reference evidence="6 7" key="1">
    <citation type="submission" date="2019-09" db="EMBL/GenBank/DDBJ databases">
        <title>Serinicoccus pratensis sp. nov., isolated from meadow soil.</title>
        <authorList>
            <person name="Zhang W."/>
        </authorList>
    </citation>
    <scope>NUCLEOTIDE SEQUENCE [LARGE SCALE GENOMIC DNA]</scope>
    <source>
        <strain evidence="6 7">W204</strain>
    </source>
</reference>
<dbReference type="InterPro" id="IPR029510">
    <property type="entry name" value="Ald_DH_CS_GLU"/>
</dbReference>
<gene>
    <name evidence="6" type="ORF">FY030_05760</name>
</gene>
<dbReference type="Pfam" id="PF00171">
    <property type="entry name" value="Aldedh"/>
    <property type="match status" value="1"/>
</dbReference>
<feature type="domain" description="Aldehyde dehydrogenase" evidence="5">
    <location>
        <begin position="32"/>
        <end position="497"/>
    </location>
</feature>
<name>A0A5J6V9Y0_9MICO</name>
<keyword evidence="2 4" id="KW-0560">Oxidoreductase</keyword>
<dbReference type="KEGG" id="serw:FY030_05760"/>
<dbReference type="PANTHER" id="PTHR11699">
    <property type="entry name" value="ALDEHYDE DEHYDROGENASE-RELATED"/>
    <property type="match status" value="1"/>
</dbReference>
<evidence type="ECO:0000259" key="5">
    <source>
        <dbReference type="Pfam" id="PF00171"/>
    </source>
</evidence>
<evidence type="ECO:0000256" key="4">
    <source>
        <dbReference type="RuleBase" id="RU003345"/>
    </source>
</evidence>
<dbReference type="Proteomes" id="UP000326546">
    <property type="component" value="Chromosome"/>
</dbReference>
<dbReference type="SUPFAM" id="SSF53720">
    <property type="entry name" value="ALDH-like"/>
    <property type="match status" value="1"/>
</dbReference>
<dbReference type="GO" id="GO:0016620">
    <property type="term" value="F:oxidoreductase activity, acting on the aldehyde or oxo group of donors, NAD or NADP as acceptor"/>
    <property type="evidence" value="ECO:0007669"/>
    <property type="project" value="InterPro"/>
</dbReference>
<dbReference type="InterPro" id="IPR016162">
    <property type="entry name" value="Ald_DH_N"/>
</dbReference>
<accession>A0A5J6V9Y0</accession>
<dbReference type="OrthoDB" id="6882680at2"/>
<evidence type="ECO:0000256" key="2">
    <source>
        <dbReference type="ARBA" id="ARBA00023002"/>
    </source>
</evidence>
<feature type="active site" evidence="3">
    <location>
        <position position="268"/>
    </location>
</feature>
<evidence type="ECO:0000313" key="6">
    <source>
        <dbReference type="EMBL" id="QFG70174.1"/>
    </source>
</evidence>
<organism evidence="6 7">
    <name type="scientific">Ornithinimicrobium pratense</name>
    <dbReference type="NCBI Taxonomy" id="2593973"/>
    <lineage>
        <taxon>Bacteria</taxon>
        <taxon>Bacillati</taxon>
        <taxon>Actinomycetota</taxon>
        <taxon>Actinomycetes</taxon>
        <taxon>Micrococcales</taxon>
        <taxon>Ornithinimicrobiaceae</taxon>
        <taxon>Ornithinimicrobium</taxon>
    </lineage>
</organism>
<dbReference type="InterPro" id="IPR015590">
    <property type="entry name" value="Aldehyde_DH_dom"/>
</dbReference>
<dbReference type="EMBL" id="CP044427">
    <property type="protein sequence ID" value="QFG70174.1"/>
    <property type="molecule type" value="Genomic_DNA"/>
</dbReference>
<dbReference type="FunFam" id="3.40.605.10:FF:000007">
    <property type="entry name" value="NAD/NADP-dependent betaine aldehyde dehydrogenase"/>
    <property type="match status" value="1"/>
</dbReference>
<keyword evidence="7" id="KW-1185">Reference proteome</keyword>
<dbReference type="PROSITE" id="PS00687">
    <property type="entry name" value="ALDEHYDE_DEHYDR_GLU"/>
    <property type="match status" value="1"/>
</dbReference>
<comment type="similarity">
    <text evidence="1 4">Belongs to the aldehyde dehydrogenase family.</text>
</comment>
<proteinExistence type="inferred from homology"/>
<dbReference type="InterPro" id="IPR016163">
    <property type="entry name" value="Ald_DH_C"/>
</dbReference>
<evidence type="ECO:0000313" key="7">
    <source>
        <dbReference type="Proteomes" id="UP000326546"/>
    </source>
</evidence>
<dbReference type="Gene3D" id="3.40.605.10">
    <property type="entry name" value="Aldehyde Dehydrogenase, Chain A, domain 1"/>
    <property type="match status" value="1"/>
</dbReference>
<sequence>MADTVIDSGIDTGVETVVQDPKDWGMLIGGEWVEAAAGERIEVITPIDRNQVIATVPRARDADADRAVDAARRAFPAWAELSFPERARTLLKAADLLEEATEELSQLTAVDTGNAIRTQARPESTMLIGAFRYFAGLAGEVKGVTLPTASDQLQYTRRQPLGVVAAILPWNSPLMIVAFKLPALLVAGNTAVVKAAEDAPLSVLRMAELISEVLPPGVLNVVTGYGAEIGEALVVHEDVDKVSFTGSTAVGAGVGAKAGGRLAHYSLELGGKSPCIVYPDSCTDEVVEQVLLATRFARQSQSCTTGSRLFLHEAIHDEFLDKLVQRVAQLRVGDPRDEESDIGCIINAKQWQRVQGYIEDGLAQQGAGVAYDGRGSLTADDPGFYHAPMILTGVENNWRIAREEIFGPVLSVIRWSDEDEVVRMANDSHYGLAAFVFCQDLGAALRTAHRIDSGWVQVNQGGGQQVGQSYGGMKQSGVGREFSLEGMLEGFTQVKQINVRL</sequence>
<evidence type="ECO:0000256" key="3">
    <source>
        <dbReference type="PROSITE-ProRule" id="PRU10007"/>
    </source>
</evidence>
<dbReference type="AlphaFoldDB" id="A0A5J6V9Y0"/>
<dbReference type="InterPro" id="IPR016161">
    <property type="entry name" value="Ald_DH/histidinol_DH"/>
</dbReference>